<evidence type="ECO:0000256" key="1">
    <source>
        <dbReference type="ARBA" id="ARBA00022723"/>
    </source>
</evidence>
<dbReference type="InterPro" id="IPR005000">
    <property type="entry name" value="Aldolase/citrate-lyase_domain"/>
</dbReference>
<dbReference type="InterPro" id="IPR015813">
    <property type="entry name" value="Pyrv/PenolPyrv_kinase-like_dom"/>
</dbReference>
<reference evidence="3" key="1">
    <citation type="submission" date="2022-04" db="EMBL/GenBank/DDBJ databases">
        <title>Tomato heritable bacteria conferring resistance against bacterial wilt.</title>
        <authorList>
            <person name="Yin J."/>
        </authorList>
    </citation>
    <scope>NUCLEOTIDE SEQUENCE</scope>
    <source>
        <strain evidence="3">Cra20</strain>
    </source>
</reference>
<evidence type="ECO:0000259" key="2">
    <source>
        <dbReference type="Pfam" id="PF03328"/>
    </source>
</evidence>
<keyword evidence="3" id="KW-0456">Lyase</keyword>
<sequence length="270" mass="29626">MNATERRMLDMLKKGRDLYGVVAVKAEFEAEGTRPDEFLRLLELAHRADLKVALKIGGCEAVSDLLASKLYGVDHVIAPMVETPYALTKFVEARTKTYGDNAPDTQFLFNLETEATLGNLDAMLPIAKAKLDGIVFGRVDFTLSRGLPRKAINDRQITDAVLRVAQACATHDLTLVVGGSVAVEAGPALREIRGIRLDRFETRKVIFDGSAAESPLFETGIANAVAFELAWLENKRDYYRAIADEDLSRIRMIQERSGDAVIGRLASVAA</sequence>
<dbReference type="InterPro" id="IPR040442">
    <property type="entry name" value="Pyrv_kinase-like_dom_sf"/>
</dbReference>
<comment type="caution">
    <text evidence="3">The sequence shown here is derived from an EMBL/GenBank/DDBJ whole genome shotgun (WGS) entry which is preliminary data.</text>
</comment>
<feature type="domain" description="HpcH/HpaI aldolase/citrate lyase" evidence="2">
    <location>
        <begin position="71"/>
        <end position="173"/>
    </location>
</feature>
<evidence type="ECO:0000313" key="3">
    <source>
        <dbReference type="EMBL" id="MDT8757235.1"/>
    </source>
</evidence>
<protein>
    <submittedName>
        <fullName evidence="3">HpcH/HpaI aldolase/citrate lyase family protein</fullName>
    </submittedName>
</protein>
<dbReference type="Gene3D" id="3.20.20.60">
    <property type="entry name" value="Phosphoenolpyruvate-binding domains"/>
    <property type="match status" value="1"/>
</dbReference>
<dbReference type="Pfam" id="PF03328">
    <property type="entry name" value="HpcH_HpaI"/>
    <property type="match status" value="1"/>
</dbReference>
<proteinExistence type="predicted"/>
<dbReference type="EMBL" id="JALMLT010000001">
    <property type="protein sequence ID" value="MDT8757235.1"/>
    <property type="molecule type" value="Genomic_DNA"/>
</dbReference>
<organism evidence="3">
    <name type="scientific">Sphingomonas psychrotolerans</name>
    <dbReference type="NCBI Taxonomy" id="1327635"/>
    <lineage>
        <taxon>Bacteria</taxon>
        <taxon>Pseudomonadati</taxon>
        <taxon>Pseudomonadota</taxon>
        <taxon>Alphaproteobacteria</taxon>
        <taxon>Sphingomonadales</taxon>
        <taxon>Sphingomonadaceae</taxon>
        <taxon>Sphingomonas</taxon>
    </lineage>
</organism>
<gene>
    <name evidence="3" type="ORF">MZO42_00855</name>
</gene>
<dbReference type="SUPFAM" id="SSF51621">
    <property type="entry name" value="Phosphoenolpyruvate/pyruvate domain"/>
    <property type="match status" value="1"/>
</dbReference>
<keyword evidence="1" id="KW-0479">Metal-binding</keyword>
<accession>A0ABU3N1Y4</accession>
<name>A0ABU3N1Y4_9SPHN</name>
<dbReference type="GO" id="GO:0016829">
    <property type="term" value="F:lyase activity"/>
    <property type="evidence" value="ECO:0007669"/>
    <property type="project" value="UniProtKB-KW"/>
</dbReference>